<dbReference type="OrthoDB" id="9132359at2"/>
<evidence type="ECO:0000256" key="1">
    <source>
        <dbReference type="SAM" id="SignalP"/>
    </source>
</evidence>
<comment type="caution">
    <text evidence="2">The sequence shown here is derived from an EMBL/GenBank/DDBJ whole genome shotgun (WGS) entry which is preliminary data.</text>
</comment>
<name>A0A210RXK4_9BURK</name>
<dbReference type="AlphaFoldDB" id="A0A210RXK4"/>
<proteinExistence type="predicted"/>
<gene>
    <name evidence="2" type="ORF">B6A14_07765</name>
</gene>
<feature type="chain" id="PRO_5012103360" evidence="1">
    <location>
        <begin position="20"/>
        <end position="99"/>
    </location>
</feature>
<evidence type="ECO:0000313" key="3">
    <source>
        <dbReference type="Proteomes" id="UP000196880"/>
    </source>
</evidence>
<organism evidence="2 3">
    <name type="scientific">Polynucleobacter hirudinilacicola</name>
    <dbReference type="NCBI Taxonomy" id="1743166"/>
    <lineage>
        <taxon>Bacteria</taxon>
        <taxon>Pseudomonadati</taxon>
        <taxon>Pseudomonadota</taxon>
        <taxon>Betaproteobacteria</taxon>
        <taxon>Burkholderiales</taxon>
        <taxon>Burkholderiaceae</taxon>
        <taxon>Polynucleobacter</taxon>
    </lineage>
</organism>
<dbReference type="RefSeq" id="WP_087909908.1">
    <property type="nucleotide sequence ID" value="NZ_NAIA01000003.1"/>
</dbReference>
<accession>A0A210RXK4</accession>
<sequence>MKKTLLAAVSISVAAFAYANTKPSDSSALVSQQCQISAEAVSTLKGLRYGNTSIRKDVSSLINTHLKTPENREIAQRALNQMIDDKSTDVATLEGKYCS</sequence>
<keyword evidence="1" id="KW-0732">Signal</keyword>
<protein>
    <submittedName>
        <fullName evidence="2">Uncharacterized protein</fullName>
    </submittedName>
</protein>
<evidence type="ECO:0000313" key="2">
    <source>
        <dbReference type="EMBL" id="OWF65670.1"/>
    </source>
</evidence>
<feature type="signal peptide" evidence="1">
    <location>
        <begin position="1"/>
        <end position="19"/>
    </location>
</feature>
<reference evidence="2 3" key="1">
    <citation type="submission" date="2017-03" db="EMBL/GenBank/DDBJ databases">
        <title>New species Polynucleobacter sp. MWH-EgelM1-30-B4.</title>
        <authorList>
            <person name="Hahn M.W."/>
        </authorList>
    </citation>
    <scope>NUCLEOTIDE SEQUENCE [LARGE SCALE GENOMIC DNA]</scope>
    <source>
        <strain evidence="2 3">MWH-EgelM1-30-B4</strain>
    </source>
</reference>
<keyword evidence="3" id="KW-1185">Reference proteome</keyword>
<dbReference type="Proteomes" id="UP000196880">
    <property type="component" value="Unassembled WGS sequence"/>
</dbReference>
<dbReference type="EMBL" id="NAIA01000003">
    <property type="protein sequence ID" value="OWF65670.1"/>
    <property type="molecule type" value="Genomic_DNA"/>
</dbReference>